<organism evidence="2 3">
    <name type="scientific">Streptomyces xanthochromogenes</name>
    <dbReference type="NCBI Taxonomy" id="67384"/>
    <lineage>
        <taxon>Bacteria</taxon>
        <taxon>Bacillati</taxon>
        <taxon>Actinomycetota</taxon>
        <taxon>Actinomycetes</taxon>
        <taxon>Kitasatosporales</taxon>
        <taxon>Streptomycetaceae</taxon>
        <taxon>Streptomyces</taxon>
    </lineage>
</organism>
<accession>A0ABQ3AIJ8</accession>
<sequence>MSRAASGTAGVGTVIASGRAGGVAGAAGRGVPGTNTGVPVGGVGASGAMLRRADSGDGAEAGGAAAGGAEAGAEAGGVAAGGVVSAAGGEAGAAGAVQRRNAPQESQNDCPVARAGVPQSGQGTMAGVDM</sequence>
<evidence type="ECO:0000313" key="3">
    <source>
        <dbReference type="Proteomes" id="UP000600946"/>
    </source>
</evidence>
<keyword evidence="3" id="KW-1185">Reference proteome</keyword>
<dbReference type="EMBL" id="BMUU01000009">
    <property type="protein sequence ID" value="GGY51669.1"/>
    <property type="molecule type" value="Genomic_DNA"/>
</dbReference>
<reference evidence="3" key="1">
    <citation type="journal article" date="2019" name="Int. J. Syst. Evol. Microbiol.">
        <title>The Global Catalogue of Microorganisms (GCM) 10K type strain sequencing project: providing services to taxonomists for standard genome sequencing and annotation.</title>
        <authorList>
            <consortium name="The Broad Institute Genomics Platform"/>
            <consortium name="The Broad Institute Genome Sequencing Center for Infectious Disease"/>
            <person name="Wu L."/>
            <person name="Ma J."/>
        </authorList>
    </citation>
    <scope>NUCLEOTIDE SEQUENCE [LARGE SCALE GENOMIC DNA]</scope>
    <source>
        <strain evidence="3">JCM 4594</strain>
    </source>
</reference>
<evidence type="ECO:0000256" key="1">
    <source>
        <dbReference type="SAM" id="MobiDB-lite"/>
    </source>
</evidence>
<protein>
    <submittedName>
        <fullName evidence="2">Uncharacterized protein</fullName>
    </submittedName>
</protein>
<comment type="caution">
    <text evidence="2">The sequence shown here is derived from an EMBL/GenBank/DDBJ whole genome shotgun (WGS) entry which is preliminary data.</text>
</comment>
<feature type="region of interest" description="Disordered" evidence="1">
    <location>
        <begin position="90"/>
        <end position="130"/>
    </location>
</feature>
<proteinExistence type="predicted"/>
<name>A0ABQ3AIJ8_9ACTN</name>
<dbReference type="Proteomes" id="UP000600946">
    <property type="component" value="Unassembled WGS sequence"/>
</dbReference>
<gene>
    <name evidence="2" type="ORF">GCM10010326_52680</name>
</gene>
<evidence type="ECO:0000313" key="2">
    <source>
        <dbReference type="EMBL" id="GGY51669.1"/>
    </source>
</evidence>